<dbReference type="Gene3D" id="3.30.70.270">
    <property type="match status" value="1"/>
</dbReference>
<organism evidence="1 2">
    <name type="scientific">Parnassius mnemosyne</name>
    <name type="common">clouded apollo</name>
    <dbReference type="NCBI Taxonomy" id="213953"/>
    <lineage>
        <taxon>Eukaryota</taxon>
        <taxon>Metazoa</taxon>
        <taxon>Ecdysozoa</taxon>
        <taxon>Arthropoda</taxon>
        <taxon>Hexapoda</taxon>
        <taxon>Insecta</taxon>
        <taxon>Pterygota</taxon>
        <taxon>Neoptera</taxon>
        <taxon>Endopterygota</taxon>
        <taxon>Lepidoptera</taxon>
        <taxon>Glossata</taxon>
        <taxon>Ditrysia</taxon>
        <taxon>Papilionoidea</taxon>
        <taxon>Papilionidae</taxon>
        <taxon>Parnassiinae</taxon>
        <taxon>Parnassini</taxon>
        <taxon>Parnassius</taxon>
        <taxon>Driopa</taxon>
    </lineage>
</organism>
<evidence type="ECO:0008006" key="3">
    <source>
        <dbReference type="Google" id="ProtNLM"/>
    </source>
</evidence>
<dbReference type="InterPro" id="IPR005312">
    <property type="entry name" value="DUF1759"/>
</dbReference>
<dbReference type="GO" id="GO:0071897">
    <property type="term" value="P:DNA biosynthetic process"/>
    <property type="evidence" value="ECO:0007669"/>
    <property type="project" value="UniProtKB-ARBA"/>
</dbReference>
<dbReference type="Gene3D" id="3.10.10.10">
    <property type="entry name" value="HIV Type 1 Reverse Transcriptase, subunit A, domain 1"/>
    <property type="match status" value="1"/>
</dbReference>
<dbReference type="EMBL" id="CAVLGL010000001">
    <property type="protein sequence ID" value="CAK1577881.1"/>
    <property type="molecule type" value="Genomic_DNA"/>
</dbReference>
<evidence type="ECO:0000313" key="2">
    <source>
        <dbReference type="Proteomes" id="UP001314205"/>
    </source>
</evidence>
<dbReference type="Gene3D" id="4.10.60.10">
    <property type="entry name" value="Zinc finger, CCHC-type"/>
    <property type="match status" value="1"/>
</dbReference>
<dbReference type="InterPro" id="IPR043502">
    <property type="entry name" value="DNA/RNA_pol_sf"/>
</dbReference>
<gene>
    <name evidence="1" type="ORF">PARMNEM_LOCUS45</name>
</gene>
<dbReference type="PANTHER" id="PTHR47331">
    <property type="entry name" value="PHD-TYPE DOMAIN-CONTAINING PROTEIN"/>
    <property type="match status" value="1"/>
</dbReference>
<sequence>MDKIINLQRETQNVINKAYSNYKKCPKERLTYEYLETRLEILDSNWQSFIDNHKKLYEHVKPEDLQTSDYVKLEVYDKTEDTYIVYKSHMKSAKNKLCPSEEKPQRSDLTPFLDKQCAVKLPRITIPTFSGKYSEWTTFRDLFLSLVHKNESLDNVQRLHYLKSHLTGEAAQLIRHTPVTETNYKESWDVLEKRYNNKRYLSNCILKRLFGQKRIYCESASSLKELLDTTMDCLCALKNLDIDVSKWDIIVIYLVSYKLDAETRKQWELFIASDDSLPTIDTFKIFIENRFRALETIEPRKILTHNATHSPNTKVLLATKSFSLKCEYCSQNHKLCFCKQFSSQDVDRRREFVSTRKMCFNCLGRNHLSYDCKKPTKCRICQKRHHTLLHPTNNQEKKDQAAVLNQSASCTDTSESEVPVVACLSTGHIPKPRQVLLATALIRVESKTGEHKLVRALIDQGSQGCFITEAIVQYLQLKKIPAVGVISGLSNNKVMRAQSKVRFQVQSCVDPNFKMGIEAYVLSKITDCLPERKIEAIAWEELNQLTLADPQFNIPNKIDILLGADVYSTIIRHGIKKCPNGSLIAQNTTLGWILSGVINNVNGKNNTSTMKLQVMHAQVMDNEILKRFWEIEESKFYNEKKIHTEEEQKCEKIYETTTKRTPEGRYIVKLPLRDEELVCKNGNSREIAIKRLKSLETRLSKNQELREKYHNVLKEYLQLGHMRSISNHEPRINEPIYLPHHAVVREDKSTTKVRVVFNASEPNKFGVSLNDALMVGPTLQADLRHTMLRWRTHPIALVADIVKMYRQVLVAEADANMYQRIVWREDPKEEIKDYELLTFTFGTASAPYLAVRTLHRVVYDAGVLYPIAAEQVLNCFYMDDLMTGCDTVQEGCEIVKQLKELLGQAGFELQKWNSNSKRLMKHIEQGEEKDTIIKKTKLKDNKGAVKLLENEISEVKIRSDDTIKILRTNLEPR</sequence>
<evidence type="ECO:0000313" key="1">
    <source>
        <dbReference type="EMBL" id="CAK1577881.1"/>
    </source>
</evidence>
<proteinExistence type="predicted"/>
<dbReference type="Pfam" id="PF03564">
    <property type="entry name" value="DUF1759"/>
    <property type="match status" value="1"/>
</dbReference>
<dbReference type="InterPro" id="IPR043128">
    <property type="entry name" value="Rev_trsase/Diguanyl_cyclase"/>
</dbReference>
<accession>A0AAV1K406</accession>
<dbReference type="PANTHER" id="PTHR47331:SF5">
    <property type="entry name" value="RIBONUCLEASE H"/>
    <property type="match status" value="1"/>
</dbReference>
<name>A0AAV1K406_9NEOP</name>
<dbReference type="Proteomes" id="UP001314205">
    <property type="component" value="Unassembled WGS sequence"/>
</dbReference>
<protein>
    <recommendedName>
        <fullName evidence="3">Peptidase aspartic putative domain-containing protein</fullName>
    </recommendedName>
</protein>
<dbReference type="SUPFAM" id="SSF56672">
    <property type="entry name" value="DNA/RNA polymerases"/>
    <property type="match status" value="1"/>
</dbReference>
<comment type="caution">
    <text evidence="1">The sequence shown here is derived from an EMBL/GenBank/DDBJ whole genome shotgun (WGS) entry which is preliminary data.</text>
</comment>
<keyword evidence="2" id="KW-1185">Reference proteome</keyword>
<reference evidence="1 2" key="1">
    <citation type="submission" date="2023-11" db="EMBL/GenBank/DDBJ databases">
        <authorList>
            <person name="Hedman E."/>
            <person name="Englund M."/>
            <person name="Stromberg M."/>
            <person name="Nyberg Akerstrom W."/>
            <person name="Nylinder S."/>
            <person name="Jareborg N."/>
            <person name="Kallberg Y."/>
            <person name="Kronander E."/>
        </authorList>
    </citation>
    <scope>NUCLEOTIDE SEQUENCE [LARGE SCALE GENOMIC DNA]</scope>
</reference>
<dbReference type="AlphaFoldDB" id="A0AAV1K406"/>